<evidence type="ECO:0000256" key="1">
    <source>
        <dbReference type="SAM" id="Phobius"/>
    </source>
</evidence>
<keyword evidence="1" id="KW-1133">Transmembrane helix</keyword>
<comment type="caution">
    <text evidence="2">The sequence shown here is derived from an EMBL/GenBank/DDBJ whole genome shotgun (WGS) entry which is preliminary data.</text>
</comment>
<evidence type="ECO:0000313" key="2">
    <source>
        <dbReference type="EMBL" id="OHT07233.1"/>
    </source>
</evidence>
<dbReference type="AlphaFoldDB" id="A0A1J4K6Y3"/>
<protein>
    <submittedName>
        <fullName evidence="2">Uncharacterized protein</fullName>
    </submittedName>
</protein>
<feature type="transmembrane region" description="Helical" evidence="1">
    <location>
        <begin position="179"/>
        <end position="205"/>
    </location>
</feature>
<feature type="transmembrane region" description="Helical" evidence="1">
    <location>
        <begin position="279"/>
        <end position="306"/>
    </location>
</feature>
<feature type="transmembrane region" description="Helical" evidence="1">
    <location>
        <begin position="628"/>
        <end position="649"/>
    </location>
</feature>
<dbReference type="EMBL" id="MLAK01000704">
    <property type="protein sequence ID" value="OHT07233.1"/>
    <property type="molecule type" value="Genomic_DNA"/>
</dbReference>
<feature type="transmembrane region" description="Helical" evidence="1">
    <location>
        <begin position="226"/>
        <end position="244"/>
    </location>
</feature>
<proteinExistence type="predicted"/>
<organism evidence="2 3">
    <name type="scientific">Tritrichomonas foetus</name>
    <dbReference type="NCBI Taxonomy" id="1144522"/>
    <lineage>
        <taxon>Eukaryota</taxon>
        <taxon>Metamonada</taxon>
        <taxon>Parabasalia</taxon>
        <taxon>Tritrichomonadida</taxon>
        <taxon>Tritrichomonadidae</taxon>
        <taxon>Tritrichomonas</taxon>
    </lineage>
</organism>
<keyword evidence="1" id="KW-0472">Membrane</keyword>
<feature type="transmembrane region" description="Helical" evidence="1">
    <location>
        <begin position="38"/>
        <end position="55"/>
    </location>
</feature>
<name>A0A1J4K6Y3_9EUKA</name>
<feature type="transmembrane region" description="Helical" evidence="1">
    <location>
        <begin position="108"/>
        <end position="131"/>
    </location>
</feature>
<reference evidence="2" key="1">
    <citation type="submission" date="2016-10" db="EMBL/GenBank/DDBJ databases">
        <authorList>
            <person name="Benchimol M."/>
            <person name="Almeida L.G."/>
            <person name="Vasconcelos A.T."/>
            <person name="Perreira-Neves A."/>
            <person name="Rosa I.A."/>
            <person name="Tasca T."/>
            <person name="Bogo M.R."/>
            <person name="de Souza W."/>
        </authorList>
    </citation>
    <scope>NUCLEOTIDE SEQUENCE [LARGE SCALE GENOMIC DNA]</scope>
    <source>
        <strain evidence="2">K</strain>
    </source>
</reference>
<accession>A0A1J4K6Y3</accession>
<keyword evidence="1" id="KW-0812">Transmembrane</keyword>
<keyword evidence="3" id="KW-1185">Reference proteome</keyword>
<dbReference type="RefSeq" id="XP_068360369.1">
    <property type="nucleotide sequence ID" value="XM_068490084.1"/>
</dbReference>
<gene>
    <name evidence="2" type="ORF">TRFO_01409</name>
</gene>
<feature type="transmembrane region" description="Helical" evidence="1">
    <location>
        <begin position="143"/>
        <end position="167"/>
    </location>
</feature>
<feature type="transmembrane region" description="Helical" evidence="1">
    <location>
        <begin position="669"/>
        <end position="686"/>
    </location>
</feature>
<feature type="transmembrane region" description="Helical" evidence="1">
    <location>
        <begin position="250"/>
        <end position="272"/>
    </location>
</feature>
<dbReference type="VEuPathDB" id="TrichDB:TRFO_01409"/>
<dbReference type="Proteomes" id="UP000179807">
    <property type="component" value="Unassembled WGS sequence"/>
</dbReference>
<dbReference type="GeneID" id="94824788"/>
<feature type="transmembrane region" description="Helical" evidence="1">
    <location>
        <begin position="312"/>
        <end position="332"/>
    </location>
</feature>
<sequence length="752" mass="86340">MDNSSETSRSSFSNMGSQSSKYQGIIEKSFFKKTRNEVFFLFSYLYSVAPNFYWLHTIFSIYRIWQLIAPAFCYGFINLWKGNPTFQQIINILVLPVYLIPPSKREGALLYVLVIFIVLMVTLIFIILGVGRSFHANAKLPKSMPSIIVFFFGSIGFIIEFLGAIYSGELIGHIISDTIPFSLPVCCIMLVLTLVLFLAYAYFYCDVISISLTFQPNSLQTVTNKSQTGIFLITNLIAFFLGIASATTRLVTRIFTIISMVLYGCGFFFVFLDGGLTNFVQTICICASLASGFLGLAIIIVFLFSQTTISEVYLIIYVVFWLIAAIVSSFVINHIKKKHLEVLDRIMDDESEFQHLVKSPAKYARVLVTGFEQSHPQCLNWNFCRLATVQWPNSIISWYLYAKFTAIYPEETMQLICIGKSMKQHKLKGGFVRQTIDQMASLIRQREPNLSRLLQNKLGSINKDVQSTKHKLRNVWDMIIQSNIGEMEIAISKTYTSIEKNEAEFSHLLRQYPNNRFVFRAYSRFLVEVQADYKKYEVWEQSTKLLARGMECNEDQAHEHGLHTYPLLPTYLKTTSSSNSKMVMESFEDVSTNNELTFHDSMETSMDNFFTIEDMIDDIRIPSIKKTICVRLFLLFVCVICTIVAGILFDNFYLRQLTEPLEFVYTLSYMRSMIFHLTGYSIQTVLDKMPDKVHRTFKDLDNLIYLGSTTKTHEQLLHLVKEASSLSNDIVKIQNFQKGDPLMDKARSLIFT</sequence>
<evidence type="ECO:0000313" key="3">
    <source>
        <dbReference type="Proteomes" id="UP000179807"/>
    </source>
</evidence>